<evidence type="ECO:0000256" key="1">
    <source>
        <dbReference type="ARBA" id="ARBA00007227"/>
    </source>
</evidence>
<dbReference type="SMART" id="SM00530">
    <property type="entry name" value="HTH_XRE"/>
    <property type="match status" value="1"/>
</dbReference>
<dbReference type="EMBL" id="CYHC01000012">
    <property type="protein sequence ID" value="CUA90357.1"/>
    <property type="molecule type" value="Genomic_DNA"/>
</dbReference>
<dbReference type="SUPFAM" id="SSF47413">
    <property type="entry name" value="lambda repressor-like DNA-binding domains"/>
    <property type="match status" value="1"/>
</dbReference>
<dbReference type="InterPro" id="IPR010359">
    <property type="entry name" value="IrrE_HExxH"/>
</dbReference>
<dbReference type="Gene3D" id="1.10.10.2910">
    <property type="match status" value="1"/>
</dbReference>
<dbReference type="InterPro" id="IPR001387">
    <property type="entry name" value="Cro/C1-type_HTH"/>
</dbReference>
<dbReference type="CDD" id="cd00093">
    <property type="entry name" value="HTH_XRE"/>
    <property type="match status" value="1"/>
</dbReference>
<evidence type="ECO:0000313" key="3">
    <source>
        <dbReference type="EMBL" id="CUA90357.1"/>
    </source>
</evidence>
<dbReference type="InterPro" id="IPR010982">
    <property type="entry name" value="Lambda_DNA-bd_dom_sf"/>
</dbReference>
<accession>A0ABM9U8W8</accession>
<evidence type="ECO:0000259" key="2">
    <source>
        <dbReference type="PROSITE" id="PS50943"/>
    </source>
</evidence>
<dbReference type="Pfam" id="PF13560">
    <property type="entry name" value="HTH_31"/>
    <property type="match status" value="1"/>
</dbReference>
<dbReference type="InterPro" id="IPR052345">
    <property type="entry name" value="Rad_response_metalloprotease"/>
</dbReference>
<dbReference type="Gene3D" id="1.10.260.40">
    <property type="entry name" value="lambda repressor-like DNA-binding domains"/>
    <property type="match status" value="1"/>
</dbReference>
<dbReference type="Pfam" id="PF06114">
    <property type="entry name" value="Peptidase_M78"/>
    <property type="match status" value="1"/>
</dbReference>
<gene>
    <name evidence="3" type="ORF">Ga0061061_11258</name>
</gene>
<name>A0ABM9U8W8_9HYPH</name>
<protein>
    <submittedName>
        <fullName evidence="3">Transcriptional regulator, XRE family</fullName>
    </submittedName>
</protein>
<dbReference type="PANTHER" id="PTHR43236">
    <property type="entry name" value="ANTITOXIN HIGA1"/>
    <property type="match status" value="1"/>
</dbReference>
<dbReference type="PANTHER" id="PTHR43236:SF2">
    <property type="entry name" value="BLL0069 PROTEIN"/>
    <property type="match status" value="1"/>
</dbReference>
<comment type="similarity">
    <text evidence="1">Belongs to the short-chain fatty acyl-CoA assimilation regulator (ScfR) family.</text>
</comment>
<evidence type="ECO:0000313" key="4">
    <source>
        <dbReference type="Proteomes" id="UP000182178"/>
    </source>
</evidence>
<proteinExistence type="inferred from homology"/>
<keyword evidence="4" id="KW-1185">Reference proteome</keyword>
<comment type="caution">
    <text evidence="3">The sequence shown here is derived from an EMBL/GenBank/DDBJ whole genome shotgun (WGS) entry which is preliminary data.</text>
</comment>
<reference evidence="3 4" key="1">
    <citation type="submission" date="2015-08" db="EMBL/GenBank/DDBJ databases">
        <authorList>
            <person name="Varghese N."/>
        </authorList>
    </citation>
    <scope>NUCLEOTIDE SEQUENCE [LARGE SCALE GENOMIC DNA]</scope>
    <source>
        <strain evidence="3 4">DSM 18167</strain>
    </source>
</reference>
<dbReference type="Proteomes" id="UP000182178">
    <property type="component" value="Unassembled WGS sequence"/>
</dbReference>
<sequence length="413" mass="45601">MGKMSDAVQLGLRLRATRERRGLSQQAVADALGLPRTAVTNMESGNRAVSTLELTKLAALYGQSTAFFLSPNEEAEDLSIVLHRALPEMAGSPEIDQEVRHILDLYREGAGLRGLLGQAIELTVPNYAARLSSVGDAIRQGEAVAKEERRRLGLGIAPIVNMAETISEQGIWTAATDLPDGLSGLFVNHPSIGLAILVNVQHWPVRRRFSYAHEYAHALFDREETVTTTRRENATELVEKRANAFAAAFLMPAEGMLDELRQLDKGQPSRLAQIIFDVAGNKGIEAEIRPRPGSQAITYQDVASLARHFGVSYEAAVWRLKSLNHISAAETATLIDQKEMGKRYIRLFGFFDLLDEGEAPPPPEQELRSQLMRLAIEAYRQDEISRGRLLELARKLDVDGAELLELADATRTD</sequence>
<organism evidence="3 4">
    <name type="scientific">Chelatococcus sambhunathii</name>
    <dbReference type="NCBI Taxonomy" id="363953"/>
    <lineage>
        <taxon>Bacteria</taxon>
        <taxon>Pseudomonadati</taxon>
        <taxon>Pseudomonadota</taxon>
        <taxon>Alphaproteobacteria</taxon>
        <taxon>Hyphomicrobiales</taxon>
        <taxon>Chelatococcaceae</taxon>
        <taxon>Chelatococcus</taxon>
    </lineage>
</organism>
<feature type="domain" description="HTH cro/C1-type" evidence="2">
    <location>
        <begin position="14"/>
        <end position="68"/>
    </location>
</feature>
<dbReference type="PROSITE" id="PS50943">
    <property type="entry name" value="HTH_CROC1"/>
    <property type="match status" value="1"/>
</dbReference>